<sequence>MIICGNQEDWAWQRVRNGMVLRSIYRFTDAPGAGEVPGSRRVQLA</sequence>
<gene>
    <name evidence="1" type="ORF">Pan189_16150</name>
</gene>
<dbReference type="KEGG" id="svp:Pan189_16150"/>
<evidence type="ECO:0000313" key="1">
    <source>
        <dbReference type="EMBL" id="QDT37242.1"/>
    </source>
</evidence>
<proteinExistence type="predicted"/>
<dbReference type="AlphaFoldDB" id="A0A517R017"/>
<keyword evidence="2" id="KW-1185">Reference proteome</keyword>
<dbReference type="EMBL" id="CP036268">
    <property type="protein sequence ID" value="QDT37242.1"/>
    <property type="molecule type" value="Genomic_DNA"/>
</dbReference>
<dbReference type="Proteomes" id="UP000317318">
    <property type="component" value="Chromosome"/>
</dbReference>
<reference evidence="1 2" key="1">
    <citation type="submission" date="2019-02" db="EMBL/GenBank/DDBJ databases">
        <title>Deep-cultivation of Planctomycetes and their phenomic and genomic characterization uncovers novel biology.</title>
        <authorList>
            <person name="Wiegand S."/>
            <person name="Jogler M."/>
            <person name="Boedeker C."/>
            <person name="Pinto D."/>
            <person name="Vollmers J."/>
            <person name="Rivas-Marin E."/>
            <person name="Kohn T."/>
            <person name="Peeters S.H."/>
            <person name="Heuer A."/>
            <person name="Rast P."/>
            <person name="Oberbeckmann S."/>
            <person name="Bunk B."/>
            <person name="Jeske O."/>
            <person name="Meyerdierks A."/>
            <person name="Storesund J.E."/>
            <person name="Kallscheuer N."/>
            <person name="Luecker S."/>
            <person name="Lage O.M."/>
            <person name="Pohl T."/>
            <person name="Merkel B.J."/>
            <person name="Hornburger P."/>
            <person name="Mueller R.-W."/>
            <person name="Bruemmer F."/>
            <person name="Labrenz M."/>
            <person name="Spormann A.M."/>
            <person name="Op den Camp H."/>
            <person name="Overmann J."/>
            <person name="Amann R."/>
            <person name="Jetten M.S.M."/>
            <person name="Mascher T."/>
            <person name="Medema M.H."/>
            <person name="Devos D.P."/>
            <person name="Kaster A.-K."/>
            <person name="Ovreas L."/>
            <person name="Rohde M."/>
            <person name="Galperin M.Y."/>
            <person name="Jogler C."/>
        </authorList>
    </citation>
    <scope>NUCLEOTIDE SEQUENCE [LARGE SCALE GENOMIC DNA]</scope>
    <source>
        <strain evidence="1 2">Pan189</strain>
    </source>
</reference>
<name>A0A517R017_9PLAN</name>
<evidence type="ECO:0000313" key="2">
    <source>
        <dbReference type="Proteomes" id="UP000317318"/>
    </source>
</evidence>
<organism evidence="1 2">
    <name type="scientific">Stratiformator vulcanicus</name>
    <dbReference type="NCBI Taxonomy" id="2527980"/>
    <lineage>
        <taxon>Bacteria</taxon>
        <taxon>Pseudomonadati</taxon>
        <taxon>Planctomycetota</taxon>
        <taxon>Planctomycetia</taxon>
        <taxon>Planctomycetales</taxon>
        <taxon>Planctomycetaceae</taxon>
        <taxon>Stratiformator</taxon>
    </lineage>
</organism>
<protein>
    <submittedName>
        <fullName evidence="1">Uncharacterized protein</fullName>
    </submittedName>
</protein>
<accession>A0A517R017</accession>